<gene>
    <name evidence="1" type="ORF">K469DRAFT_685000</name>
</gene>
<evidence type="ECO:0000313" key="2">
    <source>
        <dbReference type="Proteomes" id="UP000800200"/>
    </source>
</evidence>
<dbReference type="Proteomes" id="UP000800200">
    <property type="component" value="Unassembled WGS sequence"/>
</dbReference>
<accession>A0A6A6E8Y9</accession>
<reference evidence="1" key="1">
    <citation type="journal article" date="2020" name="Stud. Mycol.">
        <title>101 Dothideomycetes genomes: a test case for predicting lifestyles and emergence of pathogens.</title>
        <authorList>
            <person name="Haridas S."/>
            <person name="Albert R."/>
            <person name="Binder M."/>
            <person name="Bloem J."/>
            <person name="Labutti K."/>
            <person name="Salamov A."/>
            <person name="Andreopoulos B."/>
            <person name="Baker S."/>
            <person name="Barry K."/>
            <person name="Bills G."/>
            <person name="Bluhm B."/>
            <person name="Cannon C."/>
            <person name="Castanera R."/>
            <person name="Culley D."/>
            <person name="Daum C."/>
            <person name="Ezra D."/>
            <person name="Gonzalez J."/>
            <person name="Henrissat B."/>
            <person name="Kuo A."/>
            <person name="Liang C."/>
            <person name="Lipzen A."/>
            <person name="Lutzoni F."/>
            <person name="Magnuson J."/>
            <person name="Mondo S."/>
            <person name="Nolan M."/>
            <person name="Ohm R."/>
            <person name="Pangilinan J."/>
            <person name="Park H.-J."/>
            <person name="Ramirez L."/>
            <person name="Alfaro M."/>
            <person name="Sun H."/>
            <person name="Tritt A."/>
            <person name="Yoshinaga Y."/>
            <person name="Zwiers L.-H."/>
            <person name="Turgeon B."/>
            <person name="Goodwin S."/>
            <person name="Spatafora J."/>
            <person name="Crous P."/>
            <person name="Grigoriev I."/>
        </authorList>
    </citation>
    <scope>NUCLEOTIDE SEQUENCE</scope>
    <source>
        <strain evidence="1">CBS 207.26</strain>
    </source>
</reference>
<keyword evidence="2" id="KW-1185">Reference proteome</keyword>
<proteinExistence type="predicted"/>
<dbReference type="EMBL" id="ML994624">
    <property type="protein sequence ID" value="KAF2188274.1"/>
    <property type="molecule type" value="Genomic_DNA"/>
</dbReference>
<dbReference type="AlphaFoldDB" id="A0A6A6E8Y9"/>
<sequence length="244" mass="26179">MTTRMMTWATTRGLLDSRNIVWLSENGSFQANSKGFLQSTLQKVSQCVAQGELEVKLLAAIRIEQVAGIASMQNSGAYVHVASALAPSTTVKRAIQTTPILIPPTKLNPGFKYSPNACPPGQSTHDEQSAWTGYGGTLPIIPRSATTVDTVHFVPAFATVPFPFNTNGTPFMSTSSLSTFIVPRTGIVHTARDMFLAVAILNGVNSVLVPYGFQVFLSLDDVFSGTKSFDNADTEVAKIDDGME</sequence>
<organism evidence="1 2">
    <name type="scientific">Zopfia rhizophila CBS 207.26</name>
    <dbReference type="NCBI Taxonomy" id="1314779"/>
    <lineage>
        <taxon>Eukaryota</taxon>
        <taxon>Fungi</taxon>
        <taxon>Dikarya</taxon>
        <taxon>Ascomycota</taxon>
        <taxon>Pezizomycotina</taxon>
        <taxon>Dothideomycetes</taxon>
        <taxon>Dothideomycetes incertae sedis</taxon>
        <taxon>Zopfiaceae</taxon>
        <taxon>Zopfia</taxon>
    </lineage>
</organism>
<evidence type="ECO:0000313" key="1">
    <source>
        <dbReference type="EMBL" id="KAF2188274.1"/>
    </source>
</evidence>
<name>A0A6A6E8Y9_9PEZI</name>
<protein>
    <submittedName>
        <fullName evidence="1">Uncharacterized protein</fullName>
    </submittedName>
</protein>